<dbReference type="SMART" id="SM00248">
    <property type="entry name" value="ANK"/>
    <property type="match status" value="11"/>
</dbReference>
<evidence type="ECO:0000256" key="2">
    <source>
        <dbReference type="ARBA" id="ARBA00023043"/>
    </source>
</evidence>
<dbReference type="PROSITE" id="PS50088">
    <property type="entry name" value="ANK_REPEAT"/>
    <property type="match status" value="7"/>
</dbReference>
<dbReference type="PROSITE" id="PS50297">
    <property type="entry name" value="ANK_REP_REGION"/>
    <property type="match status" value="6"/>
</dbReference>
<dbReference type="Proteomes" id="UP001430796">
    <property type="component" value="Unassembled WGS sequence"/>
</dbReference>
<gene>
    <name evidence="4" type="ORF">L3V18_04510</name>
</gene>
<organism evidence="4 5">
    <name type="scientific">Marilutibacter chinensis</name>
    <dbReference type="NCBI Taxonomy" id="2912247"/>
    <lineage>
        <taxon>Bacteria</taxon>
        <taxon>Pseudomonadati</taxon>
        <taxon>Pseudomonadota</taxon>
        <taxon>Gammaproteobacteria</taxon>
        <taxon>Lysobacterales</taxon>
        <taxon>Lysobacteraceae</taxon>
        <taxon>Marilutibacter</taxon>
    </lineage>
</organism>
<keyword evidence="5" id="KW-1185">Reference proteome</keyword>
<dbReference type="InterPro" id="IPR002110">
    <property type="entry name" value="Ankyrin_rpt"/>
</dbReference>
<sequence length="568" mass="59610">MNIEATNKEKFGSLFECVERGDVEDLRAMVATADLSDLEALQRTFRAAIHADDFEKVTVLLDAGAQPDSSAMLRAAQFAQEGILAQLLSAGGDPNAREWHLSPLIFAVEQKSTAKVSMLLDAGATPSSSAMFEASTLADPSILRQLLAAGGDPNGGEKGARPLHIAAVRGNTATLNCLLEAGADPNMEGEGTFPLHWACFMGNTEAVGQLLAAGADPNAKCVANHSSKSWPSPAYYAGDAPIDLIYSNSSVGTLEVLLKAGVDPNHKSDASGLSILHHAAMVSEDAFIAKLLEAGADPNQASLNGDGPLHGAAVMGRADVLSTLMAAGADSNRGGVDGATALHRAAFVGDEAIVAKLLDAGLHPDVVDNNGNTPLQYAARRAHTEVVEALLTAGADPHHANQKGRTALHAVCSYDAEKVDPTNLSDTARMLLEAGADPNARDNRGETPLFKAAAAADEYGEAVGLSIDLIENLVMKGADILAKDGNGKTASFRAFHQEVHTFLMTAEAQARQQLLEAKLPTVSEWAPPKRQSSDGPRMVIGGEVWNPRDDVQAQTVAAQQAPRQRLRL</sequence>
<keyword evidence="1" id="KW-0677">Repeat</keyword>
<feature type="repeat" description="ANK" evidence="3">
    <location>
        <begin position="304"/>
        <end position="332"/>
    </location>
</feature>
<name>A0ABS9HRC1_9GAMM</name>
<protein>
    <submittedName>
        <fullName evidence="4">Ankyrin repeat domain-containing protein</fullName>
    </submittedName>
</protein>
<feature type="repeat" description="ANK" evidence="3">
    <location>
        <begin position="158"/>
        <end position="190"/>
    </location>
</feature>
<evidence type="ECO:0000256" key="3">
    <source>
        <dbReference type="PROSITE-ProRule" id="PRU00023"/>
    </source>
</evidence>
<evidence type="ECO:0000313" key="5">
    <source>
        <dbReference type="Proteomes" id="UP001430796"/>
    </source>
</evidence>
<dbReference type="InterPro" id="IPR036770">
    <property type="entry name" value="Ankyrin_rpt-contain_sf"/>
</dbReference>
<dbReference type="PRINTS" id="PR01415">
    <property type="entry name" value="ANKYRIN"/>
</dbReference>
<evidence type="ECO:0000256" key="1">
    <source>
        <dbReference type="ARBA" id="ARBA00022737"/>
    </source>
</evidence>
<reference evidence="4 5" key="1">
    <citation type="submission" date="2022-01" db="EMBL/GenBank/DDBJ databases">
        <title>Lysobacter chinensis sp. nov., a bacterium isolated from cow dung compost.</title>
        <authorList>
            <person name="Liu Y."/>
        </authorList>
    </citation>
    <scope>NUCLEOTIDE SEQUENCE [LARGE SCALE GENOMIC DNA]</scope>
    <source>
        <strain evidence="4 5">TLK-CK17</strain>
    </source>
</reference>
<reference evidence="5" key="2">
    <citation type="submission" date="2022-01" db="EMBL/GenBank/DDBJ databases">
        <title>Lysobacter chinensis sp. nov., a bacterium isolated from cow dung compost.</title>
        <authorList>
            <person name="Zhou L.Y."/>
        </authorList>
    </citation>
    <scope>NUCLEOTIDE SEQUENCE [LARGE SCALE GENOMIC DNA]</scope>
    <source>
        <strain evidence="5">TLK-CK17</strain>
    </source>
</reference>
<dbReference type="Pfam" id="PF12796">
    <property type="entry name" value="Ank_2"/>
    <property type="match status" value="3"/>
</dbReference>
<dbReference type="PANTHER" id="PTHR24198">
    <property type="entry name" value="ANKYRIN REPEAT AND PROTEIN KINASE DOMAIN-CONTAINING PROTEIN"/>
    <property type="match status" value="1"/>
</dbReference>
<dbReference type="RefSeq" id="WP_237053396.1">
    <property type="nucleotide sequence ID" value="NZ_JAKJPO010000001.1"/>
</dbReference>
<evidence type="ECO:0000313" key="4">
    <source>
        <dbReference type="EMBL" id="MCF7221051.1"/>
    </source>
</evidence>
<proteinExistence type="predicted"/>
<keyword evidence="2 3" id="KW-0040">ANK repeat</keyword>
<reference evidence="4 5" key="3">
    <citation type="submission" date="2022-01" db="EMBL/GenBank/DDBJ databases">
        <authorList>
            <person name="Zhou L.Y."/>
        </authorList>
    </citation>
    <scope>NUCLEOTIDE SEQUENCE [LARGE SCALE GENOMIC DNA]</scope>
    <source>
        <strain evidence="4 5">TLK-CK17</strain>
    </source>
</reference>
<feature type="repeat" description="ANK" evidence="3">
    <location>
        <begin position="271"/>
        <end position="303"/>
    </location>
</feature>
<dbReference type="Gene3D" id="1.25.40.20">
    <property type="entry name" value="Ankyrin repeat-containing domain"/>
    <property type="match status" value="5"/>
</dbReference>
<accession>A0ABS9HRC1</accession>
<dbReference type="EMBL" id="JAKJPO010000001">
    <property type="protein sequence ID" value="MCF7221051.1"/>
    <property type="molecule type" value="Genomic_DNA"/>
</dbReference>
<dbReference type="PANTHER" id="PTHR24198:SF165">
    <property type="entry name" value="ANKYRIN REPEAT-CONTAINING PROTEIN-RELATED"/>
    <property type="match status" value="1"/>
</dbReference>
<feature type="repeat" description="ANK" evidence="3">
    <location>
        <begin position="337"/>
        <end position="369"/>
    </location>
</feature>
<feature type="repeat" description="ANK" evidence="3">
    <location>
        <begin position="403"/>
        <end position="443"/>
    </location>
</feature>
<dbReference type="SUPFAM" id="SSF48403">
    <property type="entry name" value="Ankyrin repeat"/>
    <property type="match status" value="2"/>
</dbReference>
<feature type="repeat" description="ANK" evidence="3">
    <location>
        <begin position="370"/>
        <end position="402"/>
    </location>
</feature>
<feature type="repeat" description="ANK" evidence="3">
    <location>
        <begin position="190"/>
        <end position="222"/>
    </location>
</feature>
<comment type="caution">
    <text evidence="4">The sequence shown here is derived from an EMBL/GenBank/DDBJ whole genome shotgun (WGS) entry which is preliminary data.</text>
</comment>
<dbReference type="Pfam" id="PF13637">
    <property type="entry name" value="Ank_4"/>
    <property type="match status" value="1"/>
</dbReference>